<dbReference type="EMBL" id="MNPL01014592">
    <property type="protein sequence ID" value="OQR71437.1"/>
    <property type="molecule type" value="Genomic_DNA"/>
</dbReference>
<comment type="caution">
    <text evidence="2">The sequence shown here is derived from an EMBL/GenBank/DDBJ whole genome shotgun (WGS) entry which is preliminary data.</text>
</comment>
<reference evidence="2 3" key="1">
    <citation type="journal article" date="2017" name="Gigascience">
        <title>Draft genome of the honey bee ectoparasitic mite, Tropilaelaps mercedesae, is shaped by the parasitic life history.</title>
        <authorList>
            <person name="Dong X."/>
            <person name="Armstrong S.D."/>
            <person name="Xia D."/>
            <person name="Makepeace B.L."/>
            <person name="Darby A.C."/>
            <person name="Kadowaki T."/>
        </authorList>
    </citation>
    <scope>NUCLEOTIDE SEQUENCE [LARGE SCALE GENOMIC DNA]</scope>
    <source>
        <strain evidence="2">Wuxi-XJTLU</strain>
    </source>
</reference>
<evidence type="ECO:0000256" key="1">
    <source>
        <dbReference type="SAM" id="MobiDB-lite"/>
    </source>
</evidence>
<dbReference type="Proteomes" id="UP000192247">
    <property type="component" value="Unassembled WGS sequence"/>
</dbReference>
<accession>A0A1V9XDC4</accession>
<dbReference type="AlphaFoldDB" id="A0A1V9XDC4"/>
<feature type="non-terminal residue" evidence="2">
    <location>
        <position position="192"/>
    </location>
</feature>
<organism evidence="2 3">
    <name type="scientific">Tropilaelaps mercedesae</name>
    <dbReference type="NCBI Taxonomy" id="418985"/>
    <lineage>
        <taxon>Eukaryota</taxon>
        <taxon>Metazoa</taxon>
        <taxon>Ecdysozoa</taxon>
        <taxon>Arthropoda</taxon>
        <taxon>Chelicerata</taxon>
        <taxon>Arachnida</taxon>
        <taxon>Acari</taxon>
        <taxon>Parasitiformes</taxon>
        <taxon>Mesostigmata</taxon>
        <taxon>Gamasina</taxon>
        <taxon>Dermanyssoidea</taxon>
        <taxon>Laelapidae</taxon>
        <taxon>Tropilaelaps</taxon>
    </lineage>
</organism>
<protein>
    <submittedName>
        <fullName evidence="2">Uncharacterized protein</fullName>
    </submittedName>
</protein>
<feature type="compositionally biased region" description="Polar residues" evidence="1">
    <location>
        <begin position="1"/>
        <end position="10"/>
    </location>
</feature>
<evidence type="ECO:0000313" key="2">
    <source>
        <dbReference type="EMBL" id="OQR71436.1"/>
    </source>
</evidence>
<name>A0A1V9XDC4_9ACAR</name>
<sequence length="192" mass="20236">MFYSTRNPECSGNAPPVKPETAATQWTHSVPRQMPWTLASSQRTFSRNMPIDSPPFLPPHAPLIPSLVNVPIAASVASVDQSISGQSHIGYGVNLPQESGVPLPVAFSDKVLPGHTTTNSSRGGSFINQAAATPYNVRLSQMMLPSATAPTSTGSAAGLPRALPRQIEANQKLLIYPGDPCTSSAPQMCSTT</sequence>
<keyword evidence="3" id="KW-1185">Reference proteome</keyword>
<evidence type="ECO:0000313" key="3">
    <source>
        <dbReference type="Proteomes" id="UP000192247"/>
    </source>
</evidence>
<dbReference type="EMBL" id="MNPL01014592">
    <property type="protein sequence ID" value="OQR71436.1"/>
    <property type="molecule type" value="Genomic_DNA"/>
</dbReference>
<proteinExistence type="predicted"/>
<gene>
    <name evidence="2" type="ORF">BIW11_11001</name>
</gene>
<dbReference type="InParanoid" id="A0A1V9XDC4"/>
<feature type="region of interest" description="Disordered" evidence="1">
    <location>
        <begin position="1"/>
        <end position="23"/>
    </location>
</feature>